<evidence type="ECO:0000313" key="2">
    <source>
        <dbReference type="Proteomes" id="UP001642360"/>
    </source>
</evidence>
<dbReference type="EMBL" id="CAUOFW020008906">
    <property type="protein sequence ID" value="CAK9184269.1"/>
    <property type="molecule type" value="Genomic_DNA"/>
</dbReference>
<evidence type="ECO:0000313" key="1">
    <source>
        <dbReference type="EMBL" id="CAK9184269.1"/>
    </source>
</evidence>
<protein>
    <submittedName>
        <fullName evidence="1">Uncharacterized protein</fullName>
    </submittedName>
</protein>
<dbReference type="AlphaFoldDB" id="A0ABC8UTB2"/>
<name>A0ABC8UTB2_9AQUA</name>
<sequence length="107" mass="12355">MCVIIFVLIEDPVRQLIYSWHLFYILNILSVKTQTKDKVNCYNCLVVSMAISNCSLSDSNVKSHRSNKNGMSDMVVRQFDAFLFSNHLFSFQIFIVEHLKVANDSCQ</sequence>
<organism evidence="1 2">
    <name type="scientific">Ilex paraguariensis</name>
    <name type="common">yerba mate</name>
    <dbReference type="NCBI Taxonomy" id="185542"/>
    <lineage>
        <taxon>Eukaryota</taxon>
        <taxon>Viridiplantae</taxon>
        <taxon>Streptophyta</taxon>
        <taxon>Embryophyta</taxon>
        <taxon>Tracheophyta</taxon>
        <taxon>Spermatophyta</taxon>
        <taxon>Magnoliopsida</taxon>
        <taxon>eudicotyledons</taxon>
        <taxon>Gunneridae</taxon>
        <taxon>Pentapetalae</taxon>
        <taxon>asterids</taxon>
        <taxon>campanulids</taxon>
        <taxon>Aquifoliales</taxon>
        <taxon>Aquifoliaceae</taxon>
        <taxon>Ilex</taxon>
    </lineage>
</organism>
<gene>
    <name evidence="1" type="ORF">ILEXP_LOCUS54572</name>
</gene>
<dbReference type="Proteomes" id="UP001642360">
    <property type="component" value="Unassembled WGS sequence"/>
</dbReference>
<keyword evidence="2" id="KW-1185">Reference proteome</keyword>
<comment type="caution">
    <text evidence="1">The sequence shown here is derived from an EMBL/GenBank/DDBJ whole genome shotgun (WGS) entry which is preliminary data.</text>
</comment>
<reference evidence="1 2" key="1">
    <citation type="submission" date="2024-02" db="EMBL/GenBank/DDBJ databases">
        <authorList>
            <person name="Vignale AGUSTIN F."/>
            <person name="Sosa J E."/>
            <person name="Modenutti C."/>
        </authorList>
    </citation>
    <scope>NUCLEOTIDE SEQUENCE [LARGE SCALE GENOMIC DNA]</scope>
</reference>
<proteinExistence type="predicted"/>
<accession>A0ABC8UTB2</accession>